<keyword evidence="2" id="KW-1185">Reference proteome</keyword>
<protein>
    <recommendedName>
        <fullName evidence="3">REase associating with pPIWI RE domain-containing protein</fullName>
    </recommendedName>
</protein>
<gene>
    <name evidence="1" type="ORF">JOE68_005244</name>
</gene>
<comment type="caution">
    <text evidence="1">The sequence shown here is derived from an EMBL/GenBank/DDBJ whole genome shotgun (WGS) entry which is preliminary data.</text>
</comment>
<dbReference type="Proteomes" id="UP001195724">
    <property type="component" value="Unassembled WGS sequence"/>
</dbReference>
<evidence type="ECO:0008006" key="3">
    <source>
        <dbReference type="Google" id="ProtNLM"/>
    </source>
</evidence>
<name>A0ABS2SFJ6_9PSEU</name>
<accession>A0ABS2SFJ6</accession>
<organism evidence="1 2">
    <name type="scientific">Saccharothrix algeriensis</name>
    <dbReference type="NCBI Taxonomy" id="173560"/>
    <lineage>
        <taxon>Bacteria</taxon>
        <taxon>Bacillati</taxon>
        <taxon>Actinomycetota</taxon>
        <taxon>Actinomycetes</taxon>
        <taxon>Pseudonocardiales</taxon>
        <taxon>Pseudonocardiaceae</taxon>
        <taxon>Saccharothrix</taxon>
    </lineage>
</organism>
<evidence type="ECO:0000313" key="2">
    <source>
        <dbReference type="Proteomes" id="UP001195724"/>
    </source>
</evidence>
<evidence type="ECO:0000313" key="1">
    <source>
        <dbReference type="EMBL" id="MBM7814379.1"/>
    </source>
</evidence>
<reference evidence="1 2" key="1">
    <citation type="submission" date="2021-01" db="EMBL/GenBank/DDBJ databases">
        <title>Sequencing the genomes of 1000 actinobacteria strains.</title>
        <authorList>
            <person name="Klenk H.-P."/>
        </authorList>
    </citation>
    <scope>NUCLEOTIDE SEQUENCE [LARGE SCALE GENOMIC DNA]</scope>
    <source>
        <strain evidence="1 2">DSM 44581</strain>
    </source>
</reference>
<proteinExistence type="predicted"/>
<dbReference type="EMBL" id="JAFBCL010000001">
    <property type="protein sequence ID" value="MBM7814379.1"/>
    <property type="molecule type" value="Genomic_DNA"/>
</dbReference>
<sequence>MGQLRRGDSIEVAWPSSWTCLAAVARSRGLLAKPSEAGLAAVTLLHALGSIDEVGWLLHPPLIDLLYRLGERSGMSWWKKRWTYAHKQLRALGVEDAVLEQAARDLGRDDPAIAPSGEGRDLAFTEFRTALGGDAEAASRWVQWAERRHLLVRGAPVTCTACSARSWLPMGALPPPVVCIGCGREIDQPFPPNGLSFTYRLGEPLRRVLETDSLGHLLVLRWFAELFDYTGLVGAHPGVTFTDPTTGKDVGEADVILLFPNGDLVPVEVKRRIAGVDPRTLSLMDTLTEALEAPWDALAVTQPARDCPELTPHRRDMPARCRFLLTDDQLHDDDVFWSMGTDPFAWAPRTAEEDRERQRKFVRTIRESSMEIPRDFTTQLLLKTDIE</sequence>